<sequence>MKARTTAICVRVSLIIPPHVDIDEPPERAMSLLSSLIFIVITGCTIAISTSSSWHHRDVLGLSTLHRPVIQTKR</sequence>
<name>A0A811LV02_9BILA</name>
<comment type="caution">
    <text evidence="2">The sequence shown here is derived from an EMBL/GenBank/DDBJ whole genome shotgun (WGS) entry which is preliminary data.</text>
</comment>
<keyword evidence="1" id="KW-0812">Transmembrane</keyword>
<proteinExistence type="predicted"/>
<organism evidence="2 3">
    <name type="scientific">Bursaphelenchus okinawaensis</name>
    <dbReference type="NCBI Taxonomy" id="465554"/>
    <lineage>
        <taxon>Eukaryota</taxon>
        <taxon>Metazoa</taxon>
        <taxon>Ecdysozoa</taxon>
        <taxon>Nematoda</taxon>
        <taxon>Chromadorea</taxon>
        <taxon>Rhabditida</taxon>
        <taxon>Tylenchina</taxon>
        <taxon>Tylenchomorpha</taxon>
        <taxon>Aphelenchoidea</taxon>
        <taxon>Aphelenchoididae</taxon>
        <taxon>Bursaphelenchus</taxon>
    </lineage>
</organism>
<dbReference type="Proteomes" id="UP000614601">
    <property type="component" value="Unassembled WGS sequence"/>
</dbReference>
<protein>
    <submittedName>
        <fullName evidence="2">Uncharacterized protein</fullName>
    </submittedName>
</protein>
<keyword evidence="3" id="KW-1185">Reference proteome</keyword>
<dbReference type="EMBL" id="CAJFDH010000006">
    <property type="protein sequence ID" value="CAD5230855.1"/>
    <property type="molecule type" value="Genomic_DNA"/>
</dbReference>
<dbReference type="EMBL" id="CAJFCW020000006">
    <property type="protein sequence ID" value="CAG9128065.1"/>
    <property type="molecule type" value="Genomic_DNA"/>
</dbReference>
<dbReference type="AlphaFoldDB" id="A0A811LV02"/>
<evidence type="ECO:0000313" key="2">
    <source>
        <dbReference type="EMBL" id="CAD5230855.1"/>
    </source>
</evidence>
<keyword evidence="1" id="KW-1133">Transmembrane helix</keyword>
<gene>
    <name evidence="2" type="ORF">BOKJ2_LOCUS14350</name>
</gene>
<accession>A0A811LV02</accession>
<reference evidence="2" key="1">
    <citation type="submission" date="2020-09" db="EMBL/GenBank/DDBJ databases">
        <authorList>
            <person name="Kikuchi T."/>
        </authorList>
    </citation>
    <scope>NUCLEOTIDE SEQUENCE</scope>
    <source>
        <strain evidence="2">SH1</strain>
    </source>
</reference>
<evidence type="ECO:0000256" key="1">
    <source>
        <dbReference type="SAM" id="Phobius"/>
    </source>
</evidence>
<evidence type="ECO:0000313" key="3">
    <source>
        <dbReference type="Proteomes" id="UP000614601"/>
    </source>
</evidence>
<dbReference type="Proteomes" id="UP000783686">
    <property type="component" value="Unassembled WGS sequence"/>
</dbReference>
<feature type="transmembrane region" description="Helical" evidence="1">
    <location>
        <begin position="29"/>
        <end position="48"/>
    </location>
</feature>
<keyword evidence="1" id="KW-0472">Membrane</keyword>